<feature type="compositionally biased region" description="Basic and acidic residues" evidence="1">
    <location>
        <begin position="310"/>
        <end position="324"/>
    </location>
</feature>
<evidence type="ECO:0000313" key="2">
    <source>
        <dbReference type="Proteomes" id="UP001108280"/>
    </source>
</evidence>
<gene>
    <name evidence="3" type="primary">LOC113831623</name>
</gene>
<evidence type="ECO:0000313" key="3">
    <source>
        <dbReference type="RefSeq" id="XP_035309782.1"/>
    </source>
</evidence>
<feature type="region of interest" description="Disordered" evidence="1">
    <location>
        <begin position="253"/>
        <end position="340"/>
    </location>
</feature>
<dbReference type="OrthoDB" id="67516at2759"/>
<name>A0A9J7HCL6_CRIGR</name>
<proteinExistence type="predicted"/>
<dbReference type="GO" id="GO:0005068">
    <property type="term" value="F:transmembrane receptor protein tyrosine kinase adaptor activity"/>
    <property type="evidence" value="ECO:0007669"/>
    <property type="project" value="TreeGrafter"/>
</dbReference>
<dbReference type="GeneID" id="113831623"/>
<feature type="compositionally biased region" description="Polar residues" evidence="1">
    <location>
        <begin position="262"/>
        <end position="285"/>
    </location>
</feature>
<dbReference type="RefSeq" id="XP_035309782.1">
    <property type="nucleotide sequence ID" value="XM_035453891.1"/>
</dbReference>
<organism evidence="2 3">
    <name type="scientific">Cricetulus griseus</name>
    <name type="common">Chinese hamster</name>
    <name type="synonym">Cricetulus barabensis griseus</name>
    <dbReference type="NCBI Taxonomy" id="10029"/>
    <lineage>
        <taxon>Eukaryota</taxon>
        <taxon>Metazoa</taxon>
        <taxon>Chordata</taxon>
        <taxon>Craniata</taxon>
        <taxon>Vertebrata</taxon>
        <taxon>Euteleostomi</taxon>
        <taxon>Mammalia</taxon>
        <taxon>Eutheria</taxon>
        <taxon>Euarchontoglires</taxon>
        <taxon>Glires</taxon>
        <taxon>Rodentia</taxon>
        <taxon>Myomorpha</taxon>
        <taxon>Muroidea</taxon>
        <taxon>Cricetidae</taxon>
        <taxon>Cricetinae</taxon>
        <taxon>Cricetulus</taxon>
    </lineage>
</organism>
<sequence length="340" mass="37417">MVQSDNARFSQSNVQESDTAAQKLAQGNRHSIHRVSSQVHDFYRLPKPSQYSGFDHPCSLASPSHTKPGFSVSASDSEDMYTFKEPRNTPCSEFGDLPVDSAIAPPPLPPKTPRGSSPQQRPPDSDYKYPTRDGETACCRDKSPKKTIVGLPNNASSDDNYVSINPGSDIPMSTMPLHIASRGSEIQPPPVYRHLKPGRKAKPEPLDLRNNTVINELPFKSPVTKPWSTVNNTFNRSSSQYCRSISITDSGDCEENYVPMQNPMSSSPAPSGTNNPVPKKSTGNVNYIDPDFQPPSPSPQHKPSTSSIISDEKGEYVQIDEEKNQALQKSIQESTKMRQS</sequence>
<keyword evidence="2" id="KW-1185">Reference proteome</keyword>
<dbReference type="GO" id="GO:0005737">
    <property type="term" value="C:cytoplasm"/>
    <property type="evidence" value="ECO:0007669"/>
    <property type="project" value="TreeGrafter"/>
</dbReference>
<accession>A0A9J7HCL6</accession>
<dbReference type="InterPro" id="IPR046355">
    <property type="entry name" value="Gab1-4-like"/>
</dbReference>
<feature type="compositionally biased region" description="Polar residues" evidence="1">
    <location>
        <begin position="325"/>
        <end position="340"/>
    </location>
</feature>
<feature type="compositionally biased region" description="Polar residues" evidence="1">
    <location>
        <begin position="1"/>
        <end position="20"/>
    </location>
</feature>
<dbReference type="PANTHER" id="PTHR45960">
    <property type="entry name" value="GRB2-ASSOCIATED-BINDING PROTEIN"/>
    <property type="match status" value="1"/>
</dbReference>
<dbReference type="PANTHER" id="PTHR45960:SF1">
    <property type="entry name" value="GRB2-ASSOCIATED-BINDING PROTEIN 2"/>
    <property type="match status" value="1"/>
</dbReference>
<feature type="region of interest" description="Disordered" evidence="1">
    <location>
        <begin position="1"/>
        <end position="152"/>
    </location>
</feature>
<feature type="compositionally biased region" description="Basic and acidic residues" evidence="1">
    <location>
        <begin position="123"/>
        <end position="144"/>
    </location>
</feature>
<evidence type="ECO:0000256" key="1">
    <source>
        <dbReference type="SAM" id="MobiDB-lite"/>
    </source>
</evidence>
<dbReference type="Proteomes" id="UP001108280">
    <property type="component" value="Unplaced"/>
</dbReference>
<dbReference type="KEGG" id="cge:113831623"/>
<reference evidence="3" key="1">
    <citation type="submission" date="2025-08" db="UniProtKB">
        <authorList>
            <consortium name="RefSeq"/>
        </authorList>
    </citation>
    <scope>IDENTIFICATION</scope>
    <source>
        <strain evidence="3">17A/GY</strain>
        <tissue evidence="3">Liver</tissue>
    </source>
</reference>
<dbReference type="AlphaFoldDB" id="A0A9J7HCL6"/>
<protein>
    <submittedName>
        <fullName evidence="3">GRB2-associated-binding protein 2-like isoform X2</fullName>
    </submittedName>
</protein>